<dbReference type="EMBL" id="JAESVG020000011">
    <property type="protein sequence ID" value="KAG8622951.1"/>
    <property type="molecule type" value="Genomic_DNA"/>
</dbReference>
<evidence type="ECO:0000313" key="2">
    <source>
        <dbReference type="EMBL" id="KAG8622951.1"/>
    </source>
</evidence>
<name>A0A8K0PB30_9PEZI</name>
<feature type="compositionally biased region" description="Basic and acidic residues" evidence="1">
    <location>
        <begin position="35"/>
        <end position="45"/>
    </location>
</feature>
<protein>
    <submittedName>
        <fullName evidence="2">Uncharacterized protein</fullName>
    </submittedName>
</protein>
<sequence>MPSAKTRRKRKDDRLDNAPSPKRLCFTASAPSEPRLCHTPDHPSDVDPEETAQIWSDVRRHKLDLLKSSKRPAPPEEDMDIDGTTISSEPSGSTLPSSVTQRNKRGRGNKESKAKLEATILHDVYNIHLDRAGDEIGDAYEHFGTRQLAKEGDLELDVVQRYRTVHTDCNIWLALDKSTAEDYAAQYMNMLQVGENEAKFSHRGKQYFFKEDDLRSPADSTRCSSAYFKLEWGPSPNDDTLLSPPVLHVGRAPDLSFYVKPDCTYWLTSRRLSPDIRPHLMGMTYMIHNKLATAPYLTIEFKKDNQTEEAAQNQVIKASTLILYNRLLLRRRRLVALGREPKSLKTEDFSDLRHYGITFVGGSATVFKIVPKLRTSADIASEVVPEHFPWNGACMSKLATLDVVEATNIIDLRRWVNEIHNWGLGPNNISFVRDVKGTLLRKGHATGKISLSPEDKRVLGLEPDHEENEDSRRE</sequence>
<feature type="compositionally biased region" description="Low complexity" evidence="1">
    <location>
        <begin position="87"/>
        <end position="98"/>
    </location>
</feature>
<comment type="caution">
    <text evidence="2">The sequence shown here is derived from an EMBL/GenBank/DDBJ whole genome shotgun (WGS) entry which is preliminary data.</text>
</comment>
<evidence type="ECO:0000313" key="3">
    <source>
        <dbReference type="Proteomes" id="UP000809789"/>
    </source>
</evidence>
<proteinExistence type="predicted"/>
<dbReference type="OrthoDB" id="5426911at2759"/>
<reference evidence="2" key="1">
    <citation type="submission" date="2021-07" db="EMBL/GenBank/DDBJ databases">
        <title>Elsinoe batatas strain:CRI-CJ2 Genome sequencing and assembly.</title>
        <authorList>
            <person name="Huang L."/>
        </authorList>
    </citation>
    <scope>NUCLEOTIDE SEQUENCE</scope>
    <source>
        <strain evidence="2">CRI-CJ2</strain>
    </source>
</reference>
<keyword evidence="3" id="KW-1185">Reference proteome</keyword>
<gene>
    <name evidence="2" type="ORF">KVT40_009268</name>
</gene>
<dbReference type="AlphaFoldDB" id="A0A8K0PB30"/>
<evidence type="ECO:0000256" key="1">
    <source>
        <dbReference type="SAM" id="MobiDB-lite"/>
    </source>
</evidence>
<organism evidence="2 3">
    <name type="scientific">Elsinoe batatas</name>
    <dbReference type="NCBI Taxonomy" id="2601811"/>
    <lineage>
        <taxon>Eukaryota</taxon>
        <taxon>Fungi</taxon>
        <taxon>Dikarya</taxon>
        <taxon>Ascomycota</taxon>
        <taxon>Pezizomycotina</taxon>
        <taxon>Dothideomycetes</taxon>
        <taxon>Dothideomycetidae</taxon>
        <taxon>Myriangiales</taxon>
        <taxon>Elsinoaceae</taxon>
        <taxon>Elsinoe</taxon>
    </lineage>
</organism>
<dbReference type="Proteomes" id="UP000809789">
    <property type="component" value="Unassembled WGS sequence"/>
</dbReference>
<feature type="region of interest" description="Disordered" evidence="1">
    <location>
        <begin position="1"/>
        <end position="114"/>
    </location>
</feature>
<feature type="compositionally biased region" description="Basic residues" evidence="1">
    <location>
        <begin position="1"/>
        <end position="11"/>
    </location>
</feature>
<accession>A0A8K0PB30</accession>